<dbReference type="AlphaFoldDB" id="A0A9P5D7G2"/>
<feature type="non-terminal residue" evidence="3">
    <location>
        <position position="1"/>
    </location>
</feature>
<gene>
    <name evidence="3" type="ORF">GMORB2_5155</name>
</gene>
<feature type="transmembrane region" description="Helical" evidence="2">
    <location>
        <begin position="657"/>
        <end position="681"/>
    </location>
</feature>
<protein>
    <recommendedName>
        <fullName evidence="5">Phosphoribosylaminoimidazole-succinocarboxamide synthase</fullName>
    </recommendedName>
</protein>
<accession>A0A9P5D7G2</accession>
<sequence length="888" mass="98010">TAPTGADSYRYNHINHHDTHTQPAPKPSSSRYQRSRHHSADSSVSETEQQQSLLQNSYENPSSSAQPNHNSAPSPAVRFNEAQLAMFSAQSAPMAGLKDELTLAAGKVTPGVDDTPHIQYAIDALTGRRRGDDDEYDELDLQDAALGRQQQRRRRFQNFQPAGEYQPVDQAVTHPDSPLRQLPPLTRERTPTTSHPPPLVMPETVYGSPNRIGHRASISETTSLPRTPVSQDERFRPLSPVSTRIITPFFPAEQGEGEYQQHSQQSLPQPIAGPFTRSVPARAGPDMWVPVTRNMRDNFYPSEAAYPPLTYKPRLLRPYSFIFFILLCLAMVACLITATLYSNSHDGLTPYSGTIYSGTYFLFRILPQLVAALILVYAQAVAITSQRILPFASMASEDARDRYLSLFRNLYPSSLLWPRGVSSGPWQAAVFSVVSWLALFTVPLASSLFTCILDGEVWTWAPVRGIAWTLVGLYAVMAVAGAVLMAFWLRRWTGLMWDPRSIADVVTLLNRSNTTDGYAAADGASTTRSLRDLLPSRWLDRLGYWRTDGDHTGSIWYGIGTPGTFGDREAHLVSELMGKRISHNTSSSIASDDVPSTGAYARSYEHLPGFLRTGPILVFAATSGVLLVGLMVVSFLPQTQLDRGFLPKLSAKPVQPGAFSAANFLYSFVPSLLGIVLFLLIQSLDQAVRVVQPWAELTSPLGGVARKSILAEYAACCHPLEATWRSARVGHWRVTVLSLVASLSVGIPVLAGGLFMALTTGSGRVRMFPNIPVYGVLLALLFLYVGSVTMMVPRRDGFRLPHAVTCIAGLVSLCTADELTRDAAFRSVRSRADLEARLGVDRDADLREESVWCFGVVPGRDEQRLSVRRLRRFTEKMPLYRDHATSMV</sequence>
<feature type="transmembrane region" description="Helical" evidence="2">
    <location>
        <begin position="428"/>
        <end position="446"/>
    </location>
</feature>
<organism evidence="3 4">
    <name type="scientific">Geosmithia morbida</name>
    <dbReference type="NCBI Taxonomy" id="1094350"/>
    <lineage>
        <taxon>Eukaryota</taxon>
        <taxon>Fungi</taxon>
        <taxon>Dikarya</taxon>
        <taxon>Ascomycota</taxon>
        <taxon>Pezizomycotina</taxon>
        <taxon>Sordariomycetes</taxon>
        <taxon>Hypocreomycetidae</taxon>
        <taxon>Hypocreales</taxon>
        <taxon>Bionectriaceae</taxon>
        <taxon>Geosmithia</taxon>
    </lineage>
</organism>
<feature type="region of interest" description="Disordered" evidence="1">
    <location>
        <begin position="1"/>
        <end position="75"/>
    </location>
</feature>
<dbReference type="EMBL" id="JAANYQ010000004">
    <property type="protein sequence ID" value="KAF4124489.1"/>
    <property type="molecule type" value="Genomic_DNA"/>
</dbReference>
<keyword evidence="4" id="KW-1185">Reference proteome</keyword>
<dbReference type="OrthoDB" id="3057599at2759"/>
<comment type="caution">
    <text evidence="3">The sequence shown here is derived from an EMBL/GenBank/DDBJ whole genome shotgun (WGS) entry which is preliminary data.</text>
</comment>
<dbReference type="PANTHER" id="PTHR37544">
    <property type="entry name" value="SPRAY-RELATED"/>
    <property type="match status" value="1"/>
</dbReference>
<dbReference type="RefSeq" id="XP_035323141.1">
    <property type="nucleotide sequence ID" value="XM_035467129.1"/>
</dbReference>
<dbReference type="GeneID" id="55971383"/>
<dbReference type="PANTHER" id="PTHR37544:SF1">
    <property type="entry name" value="PHOSPHORIBOSYLAMINOIMIDAZOLE-SUCCINOCARBOXAMIDE SYNTHASE"/>
    <property type="match status" value="1"/>
</dbReference>
<keyword evidence="2" id="KW-0812">Transmembrane</keyword>
<evidence type="ECO:0000256" key="1">
    <source>
        <dbReference type="SAM" id="MobiDB-lite"/>
    </source>
</evidence>
<feature type="transmembrane region" description="Helical" evidence="2">
    <location>
        <begin position="616"/>
        <end position="637"/>
    </location>
</feature>
<feature type="transmembrane region" description="Helical" evidence="2">
    <location>
        <begin position="771"/>
        <end position="792"/>
    </location>
</feature>
<evidence type="ECO:0000313" key="4">
    <source>
        <dbReference type="Proteomes" id="UP000749293"/>
    </source>
</evidence>
<dbReference type="Proteomes" id="UP000749293">
    <property type="component" value="Unassembled WGS sequence"/>
</dbReference>
<feature type="transmembrane region" description="Helical" evidence="2">
    <location>
        <begin position="321"/>
        <end position="341"/>
    </location>
</feature>
<feature type="transmembrane region" description="Helical" evidence="2">
    <location>
        <begin position="361"/>
        <end position="384"/>
    </location>
</feature>
<feature type="transmembrane region" description="Helical" evidence="2">
    <location>
        <begin position="734"/>
        <end position="759"/>
    </location>
</feature>
<dbReference type="Pfam" id="PF11915">
    <property type="entry name" value="DUF3433"/>
    <property type="match status" value="2"/>
</dbReference>
<proteinExistence type="predicted"/>
<evidence type="ECO:0000313" key="3">
    <source>
        <dbReference type="EMBL" id="KAF4124489.1"/>
    </source>
</evidence>
<feature type="compositionally biased region" description="Polar residues" evidence="1">
    <location>
        <begin position="41"/>
        <end position="73"/>
    </location>
</feature>
<keyword evidence="2" id="KW-1133">Transmembrane helix</keyword>
<feature type="transmembrane region" description="Helical" evidence="2">
    <location>
        <begin position="466"/>
        <end position="489"/>
    </location>
</feature>
<keyword evidence="2" id="KW-0472">Membrane</keyword>
<feature type="region of interest" description="Disordered" evidence="1">
    <location>
        <begin position="159"/>
        <end position="204"/>
    </location>
</feature>
<dbReference type="InterPro" id="IPR021840">
    <property type="entry name" value="DUF3433"/>
</dbReference>
<reference evidence="3" key="1">
    <citation type="submission" date="2020-03" db="EMBL/GenBank/DDBJ databases">
        <title>Site-based positive gene gene selection in Geosmithia morbida across the United States reveals a broad range of putative effectors and factors for local host and environmental adapation.</title>
        <authorList>
            <person name="Onufrak A."/>
            <person name="Murdoch R.W."/>
            <person name="Gazis R."/>
            <person name="Huff M."/>
            <person name="Staton M."/>
            <person name="Klingeman W."/>
            <person name="Hadziabdic D."/>
        </authorList>
    </citation>
    <scope>NUCLEOTIDE SEQUENCE</scope>
    <source>
        <strain evidence="3">1262</strain>
    </source>
</reference>
<evidence type="ECO:0000256" key="2">
    <source>
        <dbReference type="SAM" id="Phobius"/>
    </source>
</evidence>
<evidence type="ECO:0008006" key="5">
    <source>
        <dbReference type="Google" id="ProtNLM"/>
    </source>
</evidence>
<name>A0A9P5D7G2_9HYPO</name>